<organism evidence="2 3">
    <name type="scientific">Riccia fluitans</name>
    <dbReference type="NCBI Taxonomy" id="41844"/>
    <lineage>
        <taxon>Eukaryota</taxon>
        <taxon>Viridiplantae</taxon>
        <taxon>Streptophyta</taxon>
        <taxon>Embryophyta</taxon>
        <taxon>Marchantiophyta</taxon>
        <taxon>Marchantiopsida</taxon>
        <taxon>Marchantiidae</taxon>
        <taxon>Marchantiales</taxon>
        <taxon>Ricciaceae</taxon>
        <taxon>Riccia</taxon>
    </lineage>
</organism>
<evidence type="ECO:0008006" key="4">
    <source>
        <dbReference type="Google" id="ProtNLM"/>
    </source>
</evidence>
<reference evidence="2 3" key="1">
    <citation type="submission" date="2024-09" db="EMBL/GenBank/DDBJ databases">
        <title>Chromosome-scale assembly of Riccia fluitans.</title>
        <authorList>
            <person name="Paukszto L."/>
            <person name="Sawicki J."/>
            <person name="Karawczyk K."/>
            <person name="Piernik-Szablinska J."/>
            <person name="Szczecinska M."/>
            <person name="Mazdziarz M."/>
        </authorList>
    </citation>
    <scope>NUCLEOTIDE SEQUENCE [LARGE SCALE GENOMIC DNA]</scope>
    <source>
        <strain evidence="2">Rf_01</strain>
        <tissue evidence="2">Aerial parts of the thallus</tissue>
    </source>
</reference>
<accession>A0ABD1XK80</accession>
<evidence type="ECO:0000313" key="3">
    <source>
        <dbReference type="Proteomes" id="UP001605036"/>
    </source>
</evidence>
<keyword evidence="3" id="KW-1185">Reference proteome</keyword>
<evidence type="ECO:0000256" key="1">
    <source>
        <dbReference type="SAM" id="MobiDB-lite"/>
    </source>
</evidence>
<name>A0ABD1XK80_9MARC</name>
<gene>
    <name evidence="2" type="ORF">R1flu_027915</name>
</gene>
<dbReference type="AlphaFoldDB" id="A0ABD1XK80"/>
<feature type="region of interest" description="Disordered" evidence="1">
    <location>
        <begin position="34"/>
        <end position="60"/>
    </location>
</feature>
<dbReference type="EMBL" id="JBHFFA010000008">
    <property type="protein sequence ID" value="KAL2609342.1"/>
    <property type="molecule type" value="Genomic_DNA"/>
</dbReference>
<dbReference type="Proteomes" id="UP001605036">
    <property type="component" value="Unassembled WGS sequence"/>
</dbReference>
<evidence type="ECO:0000313" key="2">
    <source>
        <dbReference type="EMBL" id="KAL2609342.1"/>
    </source>
</evidence>
<protein>
    <recommendedName>
        <fullName evidence="4">Ribosomal protein L2</fullName>
    </recommendedName>
</protein>
<feature type="compositionally biased region" description="Polar residues" evidence="1">
    <location>
        <begin position="40"/>
        <end position="53"/>
    </location>
</feature>
<comment type="caution">
    <text evidence="2">The sequence shown here is derived from an EMBL/GenBank/DDBJ whole genome shotgun (WGS) entry which is preliminary data.</text>
</comment>
<proteinExistence type="predicted"/>
<sequence length="89" mass="9463">MVIEEPGGLLLKHSDGGDELGSWTCTGINPFLSKARGANPQGTQSNYRANGTRISGGHMTPTGRVLQVSLLLLTSRLQVTAEAAANRWE</sequence>